<keyword evidence="1" id="KW-1133">Transmembrane helix</keyword>
<feature type="transmembrane region" description="Helical" evidence="1">
    <location>
        <begin position="96"/>
        <end position="116"/>
    </location>
</feature>
<dbReference type="KEGG" id="pamo:BAR1_06220"/>
<name>A0A347UFD6_9RHOB</name>
<feature type="transmembrane region" description="Helical" evidence="1">
    <location>
        <begin position="37"/>
        <end position="55"/>
    </location>
</feature>
<evidence type="ECO:0000313" key="2">
    <source>
        <dbReference type="EMBL" id="AXX97564.1"/>
    </source>
</evidence>
<accession>A0A347UFD6</accession>
<feature type="transmembrane region" description="Helical" evidence="1">
    <location>
        <begin position="128"/>
        <end position="144"/>
    </location>
</feature>
<reference evidence="2 3" key="1">
    <citation type="submission" date="2018-09" db="EMBL/GenBank/DDBJ databases">
        <title>Profundibacter amoris BAR1 gen. nov., sp. nov., a new member of the Roseobacter clade isolated at Lokis Castle Vent Field on the Arctic Mid-Oceanic Ridge.</title>
        <authorList>
            <person name="Le Moine Bauer S."/>
            <person name="Sjoeberg A.G."/>
            <person name="L'Haridon S."/>
            <person name="Stokke R."/>
            <person name="Roalkvam I."/>
            <person name="Steen I.H."/>
            <person name="Dahle H."/>
        </authorList>
    </citation>
    <scope>NUCLEOTIDE SEQUENCE [LARGE SCALE GENOMIC DNA]</scope>
    <source>
        <strain evidence="2 3">BAR1</strain>
    </source>
</reference>
<dbReference type="OrthoDB" id="1176146at2"/>
<protein>
    <submittedName>
        <fullName evidence="2">DUF4386 family protein</fullName>
    </submittedName>
</protein>
<feature type="transmembrane region" description="Helical" evidence="1">
    <location>
        <begin position="156"/>
        <end position="178"/>
    </location>
</feature>
<evidence type="ECO:0000313" key="3">
    <source>
        <dbReference type="Proteomes" id="UP000261704"/>
    </source>
</evidence>
<keyword evidence="1" id="KW-0812">Transmembrane</keyword>
<evidence type="ECO:0000256" key="1">
    <source>
        <dbReference type="SAM" id="Phobius"/>
    </source>
</evidence>
<organism evidence="2 3">
    <name type="scientific">Profundibacter amoris</name>
    <dbReference type="NCBI Taxonomy" id="2171755"/>
    <lineage>
        <taxon>Bacteria</taxon>
        <taxon>Pseudomonadati</taxon>
        <taxon>Pseudomonadota</taxon>
        <taxon>Alphaproteobacteria</taxon>
        <taxon>Rhodobacterales</taxon>
        <taxon>Paracoccaceae</taxon>
        <taxon>Profundibacter</taxon>
    </lineage>
</organism>
<sequence>MRGSTTFPCQLVKTATPVTAATPQARMFSTLTDKQRATATGTLILLAYSMLTYTITGSKPLGVITDIASGLAVIGIPLLMWPIFRPHKALNIAYMAARFAEGVLMIIGGIFILSPALEPYRNGIYEHIHIYFFITGALFFYALLYRTRAVPRFISVWGGLATLALLLVTMIKLFGVQYAPLDALVIPLVLNEVFLAVWLMVKGFSETV</sequence>
<feature type="transmembrane region" description="Helical" evidence="1">
    <location>
        <begin position="61"/>
        <end position="84"/>
    </location>
</feature>
<dbReference type="InterPro" id="IPR025495">
    <property type="entry name" value="DUF4386"/>
</dbReference>
<dbReference type="Pfam" id="PF14329">
    <property type="entry name" value="DUF4386"/>
    <property type="match status" value="1"/>
</dbReference>
<feature type="transmembrane region" description="Helical" evidence="1">
    <location>
        <begin position="184"/>
        <end position="201"/>
    </location>
</feature>
<keyword evidence="3" id="KW-1185">Reference proteome</keyword>
<dbReference type="AlphaFoldDB" id="A0A347UFD6"/>
<gene>
    <name evidence="2" type="ORF">BAR1_06220</name>
</gene>
<dbReference type="Proteomes" id="UP000261704">
    <property type="component" value="Chromosome"/>
</dbReference>
<keyword evidence="1" id="KW-0472">Membrane</keyword>
<proteinExistence type="predicted"/>
<dbReference type="EMBL" id="CP032125">
    <property type="protein sequence ID" value="AXX97564.1"/>
    <property type="molecule type" value="Genomic_DNA"/>
</dbReference>